<comment type="caution">
    <text evidence="1">The sequence shown here is derived from an EMBL/GenBank/DDBJ whole genome shotgun (WGS) entry which is preliminary data.</text>
</comment>
<accession>A0ABN1MVN0</accession>
<dbReference type="RefSeq" id="WP_343790903.1">
    <property type="nucleotide sequence ID" value="NZ_BAAAFH010000022.1"/>
</dbReference>
<dbReference type="EMBL" id="BAAAFH010000022">
    <property type="protein sequence ID" value="GAA0876976.1"/>
    <property type="molecule type" value="Genomic_DNA"/>
</dbReference>
<reference evidence="1 2" key="1">
    <citation type="journal article" date="2019" name="Int. J. Syst. Evol. Microbiol.">
        <title>The Global Catalogue of Microorganisms (GCM) 10K type strain sequencing project: providing services to taxonomists for standard genome sequencing and annotation.</title>
        <authorList>
            <consortium name="The Broad Institute Genomics Platform"/>
            <consortium name="The Broad Institute Genome Sequencing Center for Infectious Disease"/>
            <person name="Wu L."/>
            <person name="Ma J."/>
        </authorList>
    </citation>
    <scope>NUCLEOTIDE SEQUENCE [LARGE SCALE GENOMIC DNA]</scope>
    <source>
        <strain evidence="1 2">JCM 16083</strain>
    </source>
</reference>
<evidence type="ECO:0000313" key="2">
    <source>
        <dbReference type="Proteomes" id="UP001501126"/>
    </source>
</evidence>
<evidence type="ECO:0000313" key="1">
    <source>
        <dbReference type="EMBL" id="GAA0876976.1"/>
    </source>
</evidence>
<proteinExistence type="predicted"/>
<dbReference type="SUPFAM" id="SSF52777">
    <property type="entry name" value="CoA-dependent acyltransferases"/>
    <property type="match status" value="1"/>
</dbReference>
<dbReference type="Proteomes" id="UP001501126">
    <property type="component" value="Unassembled WGS sequence"/>
</dbReference>
<gene>
    <name evidence="1" type="ORF">GCM10009118_33860</name>
</gene>
<keyword evidence="2" id="KW-1185">Reference proteome</keyword>
<protein>
    <recommendedName>
        <fullName evidence="3">Condensation domain-containing protein</fullName>
    </recommendedName>
</protein>
<evidence type="ECO:0008006" key="3">
    <source>
        <dbReference type="Google" id="ProtNLM"/>
    </source>
</evidence>
<name>A0ABN1MVN0_9FLAO</name>
<organism evidence="1 2">
    <name type="scientific">Wandonia haliotis</name>
    <dbReference type="NCBI Taxonomy" id="574963"/>
    <lineage>
        <taxon>Bacteria</taxon>
        <taxon>Pseudomonadati</taxon>
        <taxon>Bacteroidota</taxon>
        <taxon>Flavobacteriia</taxon>
        <taxon>Flavobacteriales</taxon>
        <taxon>Crocinitomicaceae</taxon>
        <taxon>Wandonia</taxon>
    </lineage>
</organism>
<sequence>MAFDRIPLTGLDHFFLALEKHNERLNTVGSTCRYFFELDGVLTVGELKSLLCQHPLSARLSGVRLKKRSVVSGSFWEVGDQSEIAIHEIVSGEQIPQKVLEYTIDSNANAPYFCFFLIQRPNERTTVVFVWHHLLMDGYGAVLYMKSLNEGSTEIFFKGKNKEKVVFSDARDAKKFVSKTSRPELTTVFSGEVNPDTVPAVRIIDFSEGSSEKIRLNSVQNGAKFGQSTFFLAACGIAVRKMLLTRGGKVDNFWVPVPQDQRKKMAKGPVLSNHLSLLFYRLEKSKMKGGLRQLTTDLTAQMKNQIKYRTPDKYNSLMHYLRVVPKRVYYRFIKGPHGGAISSFLFTVAPEHPDELSQLFGRKVVDAMNLPPLTFPPGLTFAFAKFQTKTRIFVLYSKDALSESEVDNLEDTLKVLLEKGE</sequence>